<evidence type="ECO:0000256" key="3">
    <source>
        <dbReference type="ARBA" id="ARBA00015972"/>
    </source>
</evidence>
<organism evidence="13 14">
    <name type="scientific">Thermostichus vulcanus str. 'Rupite'</name>
    <dbReference type="NCBI Taxonomy" id="2813851"/>
    <lineage>
        <taxon>Bacteria</taxon>
        <taxon>Bacillati</taxon>
        <taxon>Cyanobacteriota</taxon>
        <taxon>Cyanophyceae</taxon>
        <taxon>Thermostichales</taxon>
        <taxon>Thermostichaceae</taxon>
        <taxon>Thermostichus</taxon>
    </lineage>
</organism>
<dbReference type="InterPro" id="IPR011262">
    <property type="entry name" value="DNA-dir_RNA_pol_insert"/>
</dbReference>
<feature type="region of interest" description="Alpha C-terminal domain (alpha-CTD)" evidence="11">
    <location>
        <begin position="262"/>
        <end position="331"/>
    </location>
</feature>
<dbReference type="NCBIfam" id="NF003513">
    <property type="entry name" value="PRK05182.1-2"/>
    <property type="match status" value="1"/>
</dbReference>
<evidence type="ECO:0000256" key="8">
    <source>
        <dbReference type="ARBA" id="ARBA00032524"/>
    </source>
</evidence>
<dbReference type="Gene3D" id="1.10.150.20">
    <property type="entry name" value="5' to 3' exonuclease, C-terminal subdomain"/>
    <property type="match status" value="1"/>
</dbReference>
<dbReference type="Proteomes" id="UP000830835">
    <property type="component" value="Unassembled WGS sequence"/>
</dbReference>
<dbReference type="NCBIfam" id="TIGR02027">
    <property type="entry name" value="rpoA"/>
    <property type="match status" value="1"/>
</dbReference>
<evidence type="ECO:0000256" key="7">
    <source>
        <dbReference type="ARBA" id="ARBA00023163"/>
    </source>
</evidence>
<dbReference type="SUPFAM" id="SSF47789">
    <property type="entry name" value="C-terminal domain of RNA polymerase alpha subunit"/>
    <property type="match status" value="1"/>
</dbReference>
<feature type="domain" description="DNA-directed RNA polymerase RpoA/D/Rpb3-type" evidence="12">
    <location>
        <begin position="38"/>
        <end position="245"/>
    </location>
</feature>
<evidence type="ECO:0000256" key="11">
    <source>
        <dbReference type="HAMAP-Rule" id="MF_00059"/>
    </source>
</evidence>
<dbReference type="Pfam" id="PF03118">
    <property type="entry name" value="RNA_pol_A_CTD"/>
    <property type="match status" value="1"/>
</dbReference>
<evidence type="ECO:0000256" key="6">
    <source>
        <dbReference type="ARBA" id="ARBA00022695"/>
    </source>
</evidence>
<keyword evidence="7 11" id="KW-0804">Transcription</keyword>
<gene>
    <name evidence="11" type="primary">rpoA</name>
    <name evidence="13" type="ORF">JX360_07415</name>
</gene>
<proteinExistence type="inferred from homology"/>
<evidence type="ECO:0000256" key="4">
    <source>
        <dbReference type="ARBA" id="ARBA00022478"/>
    </source>
</evidence>
<dbReference type="Gene3D" id="3.30.1360.10">
    <property type="entry name" value="RNA polymerase, RBP11-like subunit"/>
    <property type="match status" value="1"/>
</dbReference>
<dbReference type="InterPro" id="IPR011773">
    <property type="entry name" value="DNA-dir_RpoA"/>
</dbReference>
<protein>
    <recommendedName>
        <fullName evidence="3 11">DNA-directed RNA polymerase subunit alpha</fullName>
        <shortName evidence="11">RNAP subunit alpha</shortName>
        <ecNumber evidence="2 11">2.7.7.6</ecNumber>
    </recommendedName>
    <alternativeName>
        <fullName evidence="9 11">RNA polymerase subunit alpha</fullName>
    </alternativeName>
    <alternativeName>
        <fullName evidence="8 11">Transcriptase subunit alpha</fullName>
    </alternativeName>
</protein>
<dbReference type="HAMAP" id="MF_00059">
    <property type="entry name" value="RNApol_bact_RpoA"/>
    <property type="match status" value="1"/>
</dbReference>
<comment type="function">
    <text evidence="11">DNA-dependent RNA polymerase catalyzes the transcription of DNA into RNA using the four ribonucleoside triphosphates as substrates.</text>
</comment>
<dbReference type="InterPro" id="IPR011263">
    <property type="entry name" value="DNA-dir_RNA_pol_RpoA/D/Rpb3"/>
</dbReference>
<dbReference type="SUPFAM" id="SSF56553">
    <property type="entry name" value="Insert subdomain of RNA polymerase alpha subunit"/>
    <property type="match status" value="1"/>
</dbReference>
<dbReference type="InterPro" id="IPR036603">
    <property type="entry name" value="RBP11-like"/>
</dbReference>
<comment type="subunit">
    <text evidence="11">In cyanobacteria the RNAP catalytic core is composed of 2 alpha, 1 beta, 1 beta', 1 gamma and 1 omega subunit. When a sigma factor is associated with the core the holoenzyme is formed, which can initiate transcription.</text>
</comment>
<dbReference type="SMART" id="SM00662">
    <property type="entry name" value="RPOLD"/>
    <property type="match status" value="1"/>
</dbReference>
<keyword evidence="6 11" id="KW-0548">Nucleotidyltransferase</keyword>
<dbReference type="CDD" id="cd06928">
    <property type="entry name" value="RNAP_alpha_NTD"/>
    <property type="match status" value="1"/>
</dbReference>
<dbReference type="InterPro" id="IPR036643">
    <property type="entry name" value="RNApol_insert_sf"/>
</dbReference>
<dbReference type="Gene3D" id="2.170.120.12">
    <property type="entry name" value="DNA-directed RNA polymerase, insert domain"/>
    <property type="match status" value="1"/>
</dbReference>
<accession>A0ABT0CAC5</accession>
<evidence type="ECO:0000256" key="5">
    <source>
        <dbReference type="ARBA" id="ARBA00022679"/>
    </source>
</evidence>
<evidence type="ECO:0000256" key="10">
    <source>
        <dbReference type="ARBA" id="ARBA00048552"/>
    </source>
</evidence>
<dbReference type="EMBL" id="JAFIRA010000015">
    <property type="protein sequence ID" value="MCJ2542736.1"/>
    <property type="molecule type" value="Genomic_DNA"/>
</dbReference>
<dbReference type="GO" id="GO:0003899">
    <property type="term" value="F:DNA-directed RNA polymerase activity"/>
    <property type="evidence" value="ECO:0007669"/>
    <property type="project" value="UniProtKB-EC"/>
</dbReference>
<evidence type="ECO:0000259" key="12">
    <source>
        <dbReference type="SMART" id="SM00662"/>
    </source>
</evidence>
<dbReference type="EC" id="2.7.7.6" evidence="2 11"/>
<keyword evidence="5 11" id="KW-0808">Transferase</keyword>
<comment type="caution">
    <text evidence="13">The sequence shown here is derived from an EMBL/GenBank/DDBJ whole genome shotgun (WGS) entry which is preliminary data.</text>
</comment>
<dbReference type="NCBIfam" id="NF003519">
    <property type="entry name" value="PRK05182.2-5"/>
    <property type="match status" value="1"/>
</dbReference>
<keyword evidence="14" id="KW-1185">Reference proteome</keyword>
<dbReference type="GO" id="GO:0000428">
    <property type="term" value="C:DNA-directed RNA polymerase complex"/>
    <property type="evidence" value="ECO:0007669"/>
    <property type="project" value="UniProtKB-KW"/>
</dbReference>
<comment type="domain">
    <text evidence="11">The N-terminal domain is essential for RNAP assembly and basal transcription, whereas the C-terminal domain is involved in interaction with transcriptional regulators and with upstream promoter elements.</text>
</comment>
<name>A0ABT0CAC5_THEVL</name>
<evidence type="ECO:0000256" key="2">
    <source>
        <dbReference type="ARBA" id="ARBA00012418"/>
    </source>
</evidence>
<feature type="region of interest" description="Alpha N-terminal domain (alpha-NTD)" evidence="11">
    <location>
        <begin position="1"/>
        <end position="249"/>
    </location>
</feature>
<dbReference type="InterPro" id="IPR011260">
    <property type="entry name" value="RNAP_asu_C"/>
</dbReference>
<dbReference type="Pfam" id="PF01000">
    <property type="entry name" value="RNA_pol_A_bac"/>
    <property type="match status" value="1"/>
</dbReference>
<keyword evidence="4 11" id="KW-0240">DNA-directed RNA polymerase</keyword>
<sequence length="331" mass="36453">MMQTSRTLHNLGSKGGFSTAAYQTECVESHQDAAGVHYGKFALGPLERGQGITVGNALRRVLLSNLEGAAVTAVRIAGVSHEFSTVPGVREDVMEILLNMKDLVLRSTAPENQMGRLVAQGPGEVTAEKLQLPSEVEVINPRHHIATLSEGAILEMEFMISRGHGYRAVDYSDSQAMAIDFLQIDSIFMPVRKVNYSVEAARVGESLEKDRLTLEIWTNGSLTPQEALSQASRILVELFLPLQEVSFDAPIAPQQTEDNQKNQIPIEELQLSVRAYNCLKRAQINTVADLLVYTEEDLLEIKNFGQKSAEEVVEALKQRLGLTLPREKGKA</sequence>
<dbReference type="RefSeq" id="WP_279611329.1">
    <property type="nucleotide sequence ID" value="NZ_JAFIRA010000015.1"/>
</dbReference>
<dbReference type="SUPFAM" id="SSF55257">
    <property type="entry name" value="RBP11-like subunits of RNA polymerase"/>
    <property type="match status" value="1"/>
</dbReference>
<evidence type="ECO:0000313" key="13">
    <source>
        <dbReference type="EMBL" id="MCJ2542736.1"/>
    </source>
</evidence>
<evidence type="ECO:0000313" key="14">
    <source>
        <dbReference type="Proteomes" id="UP000830835"/>
    </source>
</evidence>
<evidence type="ECO:0000256" key="1">
    <source>
        <dbReference type="ARBA" id="ARBA00007123"/>
    </source>
</evidence>
<reference evidence="13" key="1">
    <citation type="submission" date="2021-02" db="EMBL/GenBank/DDBJ databases">
        <title>The CRISPR/cas machinery reduction and long-range gene transfer in the hot spring cyanobacterium Synechococcus.</title>
        <authorList>
            <person name="Dvorak P."/>
            <person name="Jahodarova E."/>
            <person name="Hasler P."/>
            <person name="Poulickova A."/>
        </authorList>
    </citation>
    <scope>NUCLEOTIDE SEQUENCE</scope>
    <source>
        <strain evidence="13">Rupite</strain>
    </source>
</reference>
<dbReference type="NCBIfam" id="NF003516">
    <property type="entry name" value="PRK05182.2-2"/>
    <property type="match status" value="1"/>
</dbReference>
<comment type="similarity">
    <text evidence="1 11">Belongs to the RNA polymerase alpha chain family.</text>
</comment>
<comment type="catalytic activity">
    <reaction evidence="10 11">
        <text>RNA(n) + a ribonucleoside 5'-triphosphate = RNA(n+1) + diphosphate</text>
        <dbReference type="Rhea" id="RHEA:21248"/>
        <dbReference type="Rhea" id="RHEA-COMP:14527"/>
        <dbReference type="Rhea" id="RHEA-COMP:17342"/>
        <dbReference type="ChEBI" id="CHEBI:33019"/>
        <dbReference type="ChEBI" id="CHEBI:61557"/>
        <dbReference type="ChEBI" id="CHEBI:140395"/>
        <dbReference type="EC" id="2.7.7.6"/>
    </reaction>
</comment>
<dbReference type="Pfam" id="PF01193">
    <property type="entry name" value="RNA_pol_L"/>
    <property type="match status" value="1"/>
</dbReference>
<evidence type="ECO:0000256" key="9">
    <source>
        <dbReference type="ARBA" id="ARBA00033070"/>
    </source>
</evidence>